<evidence type="ECO:0000313" key="1">
    <source>
        <dbReference type="EMBL" id="KMP07152.1"/>
    </source>
</evidence>
<dbReference type="EMBL" id="DS028097">
    <property type="protein sequence ID" value="KMP07152.1"/>
    <property type="molecule type" value="Genomic_DNA"/>
</dbReference>
<dbReference type="GO" id="GO:0016740">
    <property type="term" value="F:transferase activity"/>
    <property type="evidence" value="ECO:0007669"/>
    <property type="project" value="UniProtKB-KW"/>
</dbReference>
<proteinExistence type="predicted"/>
<evidence type="ECO:0000313" key="2">
    <source>
        <dbReference type="Proteomes" id="UP000054565"/>
    </source>
</evidence>
<organism evidence="1 2">
    <name type="scientific">Coccidioides immitis RMSCC 2394</name>
    <dbReference type="NCBI Taxonomy" id="404692"/>
    <lineage>
        <taxon>Eukaryota</taxon>
        <taxon>Fungi</taxon>
        <taxon>Dikarya</taxon>
        <taxon>Ascomycota</taxon>
        <taxon>Pezizomycotina</taxon>
        <taxon>Eurotiomycetes</taxon>
        <taxon>Eurotiomycetidae</taxon>
        <taxon>Onygenales</taxon>
        <taxon>Onygenaceae</taxon>
        <taxon>Coccidioides</taxon>
    </lineage>
</organism>
<dbReference type="Gene3D" id="3.40.50.2000">
    <property type="entry name" value="Glycogen Phosphorylase B"/>
    <property type="match status" value="1"/>
</dbReference>
<dbReference type="STRING" id="404692.A0A0J7BAR3"/>
<accession>A0A0J7BAR3</accession>
<sequence>MPYNIAMISDFFFPQPGGVESHIYQLSTSSRSRLIGPAEID</sequence>
<gene>
    <name evidence="1" type="ORF">CIRG_06833</name>
</gene>
<dbReference type="AlphaFoldDB" id="A0A0J7BAR3"/>
<name>A0A0J7BAR3_COCIT</name>
<dbReference type="Proteomes" id="UP000054565">
    <property type="component" value="Unassembled WGS sequence"/>
</dbReference>
<protein>
    <submittedName>
        <fullName evidence="1">Phosphatidylinositol:UDP-GlcNAc transferase PIG-A</fullName>
    </submittedName>
</protein>
<reference evidence="2" key="1">
    <citation type="journal article" date="2010" name="Genome Res.">
        <title>Population genomic sequencing of Coccidioides fungi reveals recent hybridization and transposon control.</title>
        <authorList>
            <person name="Neafsey D.E."/>
            <person name="Barker B.M."/>
            <person name="Sharpton T.J."/>
            <person name="Stajich J.E."/>
            <person name="Park D.J."/>
            <person name="Whiston E."/>
            <person name="Hung C.-Y."/>
            <person name="McMahan C."/>
            <person name="White J."/>
            <person name="Sykes S."/>
            <person name="Heiman D."/>
            <person name="Young S."/>
            <person name="Zeng Q."/>
            <person name="Abouelleil A."/>
            <person name="Aftuck L."/>
            <person name="Bessette D."/>
            <person name="Brown A."/>
            <person name="FitzGerald M."/>
            <person name="Lui A."/>
            <person name="Macdonald J.P."/>
            <person name="Priest M."/>
            <person name="Orbach M.J."/>
            <person name="Galgiani J.N."/>
            <person name="Kirkland T.N."/>
            <person name="Cole G.T."/>
            <person name="Birren B.W."/>
            <person name="Henn M.R."/>
            <person name="Taylor J.W."/>
            <person name="Rounsley S.D."/>
        </authorList>
    </citation>
    <scope>NUCLEOTIDE SEQUENCE [LARGE SCALE GENOMIC DNA]</scope>
    <source>
        <strain evidence="2">RMSCC 2394</strain>
    </source>
</reference>
<keyword evidence="1" id="KW-0808">Transferase</keyword>